<dbReference type="PRINTS" id="PR00081">
    <property type="entry name" value="GDHRDH"/>
</dbReference>
<dbReference type="PANTHER" id="PTHR44252:SF3">
    <property type="entry name" value="D-ERYTHRULOSE REDUCTASE-RELATED"/>
    <property type="match status" value="1"/>
</dbReference>
<comment type="similarity">
    <text evidence="1">Belongs to the short-chain dehydrogenases/reductases (SDR) family.</text>
</comment>
<evidence type="ECO:0000256" key="2">
    <source>
        <dbReference type="ARBA" id="ARBA00022857"/>
    </source>
</evidence>
<gene>
    <name evidence="3" type="ORF">LAZ67_13001438</name>
</gene>
<evidence type="ECO:0000313" key="4">
    <source>
        <dbReference type="Proteomes" id="UP001235939"/>
    </source>
</evidence>
<protein>
    <submittedName>
        <fullName evidence="3">DCXR</fullName>
    </submittedName>
</protein>
<evidence type="ECO:0000313" key="3">
    <source>
        <dbReference type="EMBL" id="UYV75820.1"/>
    </source>
</evidence>
<keyword evidence="2" id="KW-0521">NADP</keyword>
<organism evidence="3 4">
    <name type="scientific">Cordylochernes scorpioides</name>
    <dbReference type="NCBI Taxonomy" id="51811"/>
    <lineage>
        <taxon>Eukaryota</taxon>
        <taxon>Metazoa</taxon>
        <taxon>Ecdysozoa</taxon>
        <taxon>Arthropoda</taxon>
        <taxon>Chelicerata</taxon>
        <taxon>Arachnida</taxon>
        <taxon>Pseudoscorpiones</taxon>
        <taxon>Cheliferoidea</taxon>
        <taxon>Chernetidae</taxon>
        <taxon>Cordylochernes</taxon>
    </lineage>
</organism>
<dbReference type="PRINTS" id="PR00080">
    <property type="entry name" value="SDRFAMILY"/>
</dbReference>
<dbReference type="Proteomes" id="UP001235939">
    <property type="component" value="Chromosome 13"/>
</dbReference>
<name>A0ABY6L3V4_9ARAC</name>
<dbReference type="PANTHER" id="PTHR44252">
    <property type="entry name" value="D-ERYTHRULOSE REDUCTASE"/>
    <property type="match status" value="1"/>
</dbReference>
<dbReference type="Gene3D" id="3.40.50.720">
    <property type="entry name" value="NAD(P)-binding Rossmann-like Domain"/>
    <property type="match status" value="1"/>
</dbReference>
<keyword evidence="4" id="KW-1185">Reference proteome</keyword>
<dbReference type="InterPro" id="IPR051737">
    <property type="entry name" value="L-xylulose/Carbonyl_redctase"/>
</dbReference>
<accession>A0ABY6L3V4</accession>
<dbReference type="InterPro" id="IPR002347">
    <property type="entry name" value="SDR_fam"/>
</dbReference>
<evidence type="ECO:0000256" key="1">
    <source>
        <dbReference type="ARBA" id="ARBA00006484"/>
    </source>
</evidence>
<proteinExistence type="inferred from homology"/>
<sequence length="126" mass="13078">MYGLQFPGVEIVVVDLSDWEATKTAVEDCGPIDLLVNNAGITILQPVGQVSEGALDLIFAINVKAPINIAQVVAEGMRQRGKGGAIVSLSSQAALVALPNHAAYCASKAALDQATKVMALELGPHK</sequence>
<feature type="non-terminal residue" evidence="3">
    <location>
        <position position="126"/>
    </location>
</feature>
<dbReference type="EMBL" id="CP092875">
    <property type="protein sequence ID" value="UYV75820.1"/>
    <property type="molecule type" value="Genomic_DNA"/>
</dbReference>
<dbReference type="InterPro" id="IPR036291">
    <property type="entry name" value="NAD(P)-bd_dom_sf"/>
</dbReference>
<dbReference type="SUPFAM" id="SSF51735">
    <property type="entry name" value="NAD(P)-binding Rossmann-fold domains"/>
    <property type="match status" value="1"/>
</dbReference>
<reference evidence="3 4" key="1">
    <citation type="submission" date="2022-01" db="EMBL/GenBank/DDBJ databases">
        <title>A chromosomal length assembly of Cordylochernes scorpioides.</title>
        <authorList>
            <person name="Zeh D."/>
            <person name="Zeh J."/>
        </authorList>
    </citation>
    <scope>NUCLEOTIDE SEQUENCE [LARGE SCALE GENOMIC DNA]</scope>
    <source>
        <strain evidence="3">IN4F17</strain>
        <tissue evidence="3">Whole Body</tissue>
    </source>
</reference>
<dbReference type="Pfam" id="PF00106">
    <property type="entry name" value="adh_short"/>
    <property type="match status" value="1"/>
</dbReference>